<comment type="subcellular location">
    <subcellularLocation>
        <location evidence="1">Membrane</location>
        <topology evidence="1">Multi-pass membrane protein</topology>
    </subcellularLocation>
</comment>
<feature type="transmembrane region" description="Helical" evidence="5">
    <location>
        <begin position="45"/>
        <end position="65"/>
    </location>
</feature>
<accession>A0A0D0GHP0</accession>
<keyword evidence="2 5" id="KW-0812">Transmembrane</keyword>
<sequence>MEYMKNRTMAIIAYITLIGWIVAYLEFKKTDRKSTLVNYHLGQALGLMIISVVLSITSSIILVIIPALGSILYLILLLPLVLLLFGIVAASNEVEKPVPLIGKIFEGKFNFSSKHPLQSN</sequence>
<keyword evidence="7" id="KW-1185">Reference proteome</keyword>
<dbReference type="EMBL" id="JXRA01000089">
    <property type="protein sequence ID" value="KIO75650.1"/>
    <property type="molecule type" value="Genomic_DNA"/>
</dbReference>
<evidence type="ECO:0000313" key="6">
    <source>
        <dbReference type="EMBL" id="KIO75650.1"/>
    </source>
</evidence>
<evidence type="ECO:0000256" key="5">
    <source>
        <dbReference type="SAM" id="Phobius"/>
    </source>
</evidence>
<feature type="transmembrane region" description="Helical" evidence="5">
    <location>
        <begin position="71"/>
        <end position="90"/>
    </location>
</feature>
<protein>
    <submittedName>
        <fullName evidence="6">Import component protein</fullName>
    </submittedName>
</protein>
<dbReference type="STRING" id="1503925.TH53_19385"/>
<evidence type="ECO:0000313" key="7">
    <source>
        <dbReference type="Proteomes" id="UP000032049"/>
    </source>
</evidence>
<dbReference type="AlphaFoldDB" id="A0A0D0GHP0"/>
<comment type="caution">
    <text evidence="6">The sequence shown here is derived from an EMBL/GenBank/DDBJ whole genome shotgun (WGS) entry which is preliminary data.</text>
</comment>
<dbReference type="Proteomes" id="UP000032049">
    <property type="component" value="Unassembled WGS sequence"/>
</dbReference>
<keyword evidence="4 5" id="KW-0472">Membrane</keyword>
<reference evidence="6 7" key="1">
    <citation type="submission" date="2015-01" db="EMBL/GenBank/DDBJ databases">
        <title>Draft genome sequence of Pedobacter sp. NL19 isolated from sludge of an effluent treatment pond in an abandoned uranium mine.</title>
        <authorList>
            <person name="Santos T."/>
            <person name="Caetano T."/>
            <person name="Covas C."/>
            <person name="Cruz A."/>
            <person name="Mendo S."/>
        </authorList>
    </citation>
    <scope>NUCLEOTIDE SEQUENCE [LARGE SCALE GENOMIC DNA]</scope>
    <source>
        <strain evidence="6 7">NL19</strain>
    </source>
</reference>
<dbReference type="Pfam" id="PF09685">
    <property type="entry name" value="MamF_MmsF"/>
    <property type="match status" value="1"/>
</dbReference>
<evidence type="ECO:0000256" key="1">
    <source>
        <dbReference type="ARBA" id="ARBA00004141"/>
    </source>
</evidence>
<feature type="transmembrane region" description="Helical" evidence="5">
    <location>
        <begin position="6"/>
        <end position="25"/>
    </location>
</feature>
<proteinExistence type="predicted"/>
<dbReference type="InterPro" id="IPR019109">
    <property type="entry name" value="MamF_MmsF"/>
</dbReference>
<name>A0A0D0GHP0_9SPHI</name>
<evidence type="ECO:0000256" key="4">
    <source>
        <dbReference type="ARBA" id="ARBA00023136"/>
    </source>
</evidence>
<keyword evidence="3 5" id="KW-1133">Transmembrane helix</keyword>
<organism evidence="6 7">
    <name type="scientific">Pedobacter lusitanus</name>
    <dbReference type="NCBI Taxonomy" id="1503925"/>
    <lineage>
        <taxon>Bacteria</taxon>
        <taxon>Pseudomonadati</taxon>
        <taxon>Bacteroidota</taxon>
        <taxon>Sphingobacteriia</taxon>
        <taxon>Sphingobacteriales</taxon>
        <taxon>Sphingobacteriaceae</taxon>
        <taxon>Pedobacter</taxon>
    </lineage>
</organism>
<evidence type="ECO:0000256" key="3">
    <source>
        <dbReference type="ARBA" id="ARBA00022989"/>
    </source>
</evidence>
<evidence type="ECO:0000256" key="2">
    <source>
        <dbReference type="ARBA" id="ARBA00022692"/>
    </source>
</evidence>
<gene>
    <name evidence="6" type="ORF">TH53_19385</name>
</gene>